<protein>
    <submittedName>
        <fullName evidence="1">OTU domain-containing protein</fullName>
    </submittedName>
</protein>
<name>A0ACC0FJ76_9ERIC</name>
<organism evidence="1 2">
    <name type="scientific">Camellia lanceoleosa</name>
    <dbReference type="NCBI Taxonomy" id="1840588"/>
    <lineage>
        <taxon>Eukaryota</taxon>
        <taxon>Viridiplantae</taxon>
        <taxon>Streptophyta</taxon>
        <taxon>Embryophyta</taxon>
        <taxon>Tracheophyta</taxon>
        <taxon>Spermatophyta</taxon>
        <taxon>Magnoliopsida</taxon>
        <taxon>eudicotyledons</taxon>
        <taxon>Gunneridae</taxon>
        <taxon>Pentapetalae</taxon>
        <taxon>asterids</taxon>
        <taxon>Ericales</taxon>
        <taxon>Theaceae</taxon>
        <taxon>Camellia</taxon>
    </lineage>
</organism>
<evidence type="ECO:0000313" key="2">
    <source>
        <dbReference type="Proteomes" id="UP001060215"/>
    </source>
</evidence>
<proteinExistence type="predicted"/>
<keyword evidence="2" id="KW-1185">Reference proteome</keyword>
<reference evidence="1 2" key="1">
    <citation type="journal article" date="2022" name="Plant J.">
        <title>Chromosome-level genome of Camellia lanceoleosa provides a valuable resource for understanding genome evolution and self-incompatibility.</title>
        <authorList>
            <person name="Gong W."/>
            <person name="Xiao S."/>
            <person name="Wang L."/>
            <person name="Liao Z."/>
            <person name="Chang Y."/>
            <person name="Mo W."/>
            <person name="Hu G."/>
            <person name="Li W."/>
            <person name="Zhao G."/>
            <person name="Zhu H."/>
            <person name="Hu X."/>
            <person name="Ji K."/>
            <person name="Xiang X."/>
            <person name="Song Q."/>
            <person name="Yuan D."/>
            <person name="Jin S."/>
            <person name="Zhang L."/>
        </authorList>
    </citation>
    <scope>NUCLEOTIDE SEQUENCE [LARGE SCALE GENOMIC DNA]</scope>
    <source>
        <strain evidence="1">SQ_2022a</strain>
    </source>
</reference>
<comment type="caution">
    <text evidence="1">The sequence shown here is derived from an EMBL/GenBank/DDBJ whole genome shotgun (WGS) entry which is preliminary data.</text>
</comment>
<dbReference type="EMBL" id="CM045771">
    <property type="protein sequence ID" value="KAI7988105.1"/>
    <property type="molecule type" value="Genomic_DNA"/>
</dbReference>
<accession>A0ACC0FJ76</accession>
<evidence type="ECO:0000313" key="1">
    <source>
        <dbReference type="EMBL" id="KAI7988105.1"/>
    </source>
</evidence>
<dbReference type="Proteomes" id="UP001060215">
    <property type="component" value="Chromosome 14"/>
</dbReference>
<gene>
    <name evidence="1" type="ORF">LOK49_LG13G01202</name>
</gene>
<sequence>MEAAAGTRRRSSSEMVSYGGQRIEKEKKTQKSCSTQLENDYFVYTSSRVSDCESRHCASIGSPKARVPPQPPSSSSTSSNSTLMPLSFLSLSASNPHGSSPIPLSLFLSILLYASSKSMFVSGIEVVDELLTRRKETEWFIEGDFDAYVEIIQQSYVWGGELELLMAFHVLK</sequence>